<evidence type="ECO:0000256" key="1">
    <source>
        <dbReference type="SAM" id="MobiDB-lite"/>
    </source>
</evidence>
<feature type="compositionally biased region" description="Low complexity" evidence="1">
    <location>
        <begin position="1"/>
        <end position="11"/>
    </location>
</feature>
<evidence type="ECO:0000313" key="2">
    <source>
        <dbReference type="EMBL" id="KAK7196439.1"/>
    </source>
</evidence>
<proteinExistence type="predicted"/>
<dbReference type="Proteomes" id="UP001430356">
    <property type="component" value="Unassembled WGS sequence"/>
</dbReference>
<dbReference type="EMBL" id="JAECZO010000076">
    <property type="protein sequence ID" value="KAK7196439.1"/>
    <property type="molecule type" value="Genomic_DNA"/>
</dbReference>
<feature type="compositionally biased region" description="Pro residues" evidence="1">
    <location>
        <begin position="15"/>
        <end position="27"/>
    </location>
</feature>
<organism evidence="2 3">
    <name type="scientific">Novymonas esmeraldas</name>
    <dbReference type="NCBI Taxonomy" id="1808958"/>
    <lineage>
        <taxon>Eukaryota</taxon>
        <taxon>Discoba</taxon>
        <taxon>Euglenozoa</taxon>
        <taxon>Kinetoplastea</taxon>
        <taxon>Metakinetoplastina</taxon>
        <taxon>Trypanosomatida</taxon>
        <taxon>Trypanosomatidae</taxon>
        <taxon>Novymonas</taxon>
    </lineage>
</organism>
<feature type="compositionally biased region" description="Basic and acidic residues" evidence="1">
    <location>
        <begin position="93"/>
        <end position="102"/>
    </location>
</feature>
<feature type="compositionally biased region" description="Low complexity" evidence="1">
    <location>
        <begin position="111"/>
        <end position="133"/>
    </location>
</feature>
<feature type="compositionally biased region" description="Basic residues" evidence="1">
    <location>
        <begin position="153"/>
        <end position="167"/>
    </location>
</feature>
<feature type="compositionally biased region" description="Acidic residues" evidence="1">
    <location>
        <begin position="264"/>
        <end position="273"/>
    </location>
</feature>
<accession>A0AAW0ETY0</accession>
<dbReference type="AlphaFoldDB" id="A0AAW0ETY0"/>
<feature type="region of interest" description="Disordered" evidence="1">
    <location>
        <begin position="1"/>
        <end position="31"/>
    </location>
</feature>
<name>A0AAW0ETY0_9TRYP</name>
<feature type="compositionally biased region" description="Basic and acidic residues" evidence="1">
    <location>
        <begin position="249"/>
        <end position="262"/>
    </location>
</feature>
<protein>
    <submittedName>
        <fullName evidence="2">Uncharacterized protein</fullName>
    </submittedName>
</protein>
<comment type="caution">
    <text evidence="2">The sequence shown here is derived from an EMBL/GenBank/DDBJ whole genome shotgun (WGS) entry which is preliminary data.</text>
</comment>
<sequence length="279" mass="28438">MVSASSSSSSKRGGGPPPTPPSPPPPDVGVGVVADDVEVLRQAVAAQEAHVQRLRTRKDARAALLQEIRRLLAAGDAGASHDAVGRLVRQAEAQRDVAHRDDGDEGGCTVADASPGAAADGAASSAAQSDGEAQLAAVVESPPPQQQQQQQQRRSRRARGRKTRKVANGRETADGGDTSTSPLGTATAGLLAAAASRERAGTAAMLAALAAVERSLTRDVSGAASQGTVPAWLDRLADDTESTAQAADDGQHDAHRDGRGDSGDYSDDFECASDDAVTP</sequence>
<feature type="region of interest" description="Disordered" evidence="1">
    <location>
        <begin position="93"/>
        <end position="184"/>
    </location>
</feature>
<gene>
    <name evidence="2" type="ORF">NESM_000581300</name>
</gene>
<reference evidence="2 3" key="1">
    <citation type="journal article" date="2021" name="MBio">
        <title>A New Model Trypanosomatid, Novymonas esmeraldas: Genomic Perception of Its 'Candidatus Pandoraea novymonadis' Endosymbiont.</title>
        <authorList>
            <person name="Zakharova A."/>
            <person name="Saura A."/>
            <person name="Butenko A."/>
            <person name="Podesvova L."/>
            <person name="Warmusova S."/>
            <person name="Kostygov A.Y."/>
            <person name="Nenarokova A."/>
            <person name="Lukes J."/>
            <person name="Opperdoes F.R."/>
            <person name="Yurchenko V."/>
        </authorList>
    </citation>
    <scope>NUCLEOTIDE SEQUENCE [LARGE SCALE GENOMIC DNA]</scope>
    <source>
        <strain evidence="2 3">E262AT.01</strain>
    </source>
</reference>
<evidence type="ECO:0000313" key="3">
    <source>
        <dbReference type="Proteomes" id="UP001430356"/>
    </source>
</evidence>
<feature type="region of interest" description="Disordered" evidence="1">
    <location>
        <begin position="214"/>
        <end position="279"/>
    </location>
</feature>
<keyword evidence="3" id="KW-1185">Reference proteome</keyword>